<dbReference type="GO" id="GO:0004515">
    <property type="term" value="F:nicotinate-nucleotide adenylyltransferase activity"/>
    <property type="evidence" value="ECO:0007669"/>
    <property type="project" value="UniProtKB-UniRule"/>
</dbReference>
<dbReference type="InterPro" id="IPR005248">
    <property type="entry name" value="NadD/NMNAT"/>
</dbReference>
<dbReference type="EMBL" id="DVMH01000021">
    <property type="protein sequence ID" value="HIU10353.1"/>
    <property type="molecule type" value="Genomic_DNA"/>
</dbReference>
<evidence type="ECO:0000256" key="8">
    <source>
        <dbReference type="ARBA" id="ARBA00022840"/>
    </source>
</evidence>
<dbReference type="PANTHER" id="PTHR39321:SF3">
    <property type="entry name" value="PHOSPHOPANTETHEINE ADENYLYLTRANSFERASE"/>
    <property type="match status" value="1"/>
</dbReference>
<comment type="function">
    <text evidence="1 11">Catalyzes the reversible adenylation of nicotinate mononucleotide (NaMN) to nicotinic acid adenine dinucleotide (NaAD).</text>
</comment>
<evidence type="ECO:0000313" key="14">
    <source>
        <dbReference type="Proteomes" id="UP000824124"/>
    </source>
</evidence>
<keyword evidence="8 11" id="KW-0067">ATP-binding</keyword>
<keyword evidence="7 11" id="KW-0547">Nucleotide-binding</keyword>
<dbReference type="NCBIfam" id="TIGR00482">
    <property type="entry name" value="nicotinate (nicotinamide) nucleotide adenylyltransferase"/>
    <property type="match status" value="1"/>
</dbReference>
<keyword evidence="6 11" id="KW-0548">Nucleotidyltransferase</keyword>
<keyword evidence="4 11" id="KW-0662">Pyridine nucleotide biosynthesis</keyword>
<organism evidence="13 14">
    <name type="scientific">Candidatus Avidehalobacter gallistercoris</name>
    <dbReference type="NCBI Taxonomy" id="2840694"/>
    <lineage>
        <taxon>Bacteria</taxon>
        <taxon>Bacillati</taxon>
        <taxon>Bacillota</taxon>
        <taxon>Clostridia</taxon>
        <taxon>Eubacteriales</taxon>
        <taxon>Peptococcaceae</taxon>
        <taxon>Peptococcaceae incertae sedis</taxon>
        <taxon>Candidatus Avidehalobacter</taxon>
    </lineage>
</organism>
<dbReference type="InterPro" id="IPR014729">
    <property type="entry name" value="Rossmann-like_a/b/a_fold"/>
</dbReference>
<evidence type="ECO:0000256" key="1">
    <source>
        <dbReference type="ARBA" id="ARBA00002324"/>
    </source>
</evidence>
<comment type="pathway">
    <text evidence="2 11">Cofactor biosynthesis; NAD(+) biosynthesis; deamido-NAD(+) from nicotinate D-ribonucleotide: step 1/1.</text>
</comment>
<evidence type="ECO:0000256" key="3">
    <source>
        <dbReference type="ARBA" id="ARBA00009014"/>
    </source>
</evidence>
<evidence type="ECO:0000256" key="4">
    <source>
        <dbReference type="ARBA" id="ARBA00022642"/>
    </source>
</evidence>
<evidence type="ECO:0000256" key="6">
    <source>
        <dbReference type="ARBA" id="ARBA00022695"/>
    </source>
</evidence>
<dbReference type="Pfam" id="PF01467">
    <property type="entry name" value="CTP_transf_like"/>
    <property type="match status" value="1"/>
</dbReference>
<reference evidence="13" key="1">
    <citation type="submission" date="2020-10" db="EMBL/GenBank/DDBJ databases">
        <authorList>
            <person name="Gilroy R."/>
        </authorList>
    </citation>
    <scope>NUCLEOTIDE SEQUENCE</scope>
    <source>
        <strain evidence="13">2830</strain>
    </source>
</reference>
<evidence type="ECO:0000259" key="12">
    <source>
        <dbReference type="Pfam" id="PF01467"/>
    </source>
</evidence>
<dbReference type="Proteomes" id="UP000824124">
    <property type="component" value="Unassembled WGS sequence"/>
</dbReference>
<dbReference type="SUPFAM" id="SSF52374">
    <property type="entry name" value="Nucleotidylyl transferase"/>
    <property type="match status" value="1"/>
</dbReference>
<dbReference type="HAMAP" id="MF_00244">
    <property type="entry name" value="NaMN_adenylyltr"/>
    <property type="match status" value="1"/>
</dbReference>
<dbReference type="GO" id="GO:0005524">
    <property type="term" value="F:ATP binding"/>
    <property type="evidence" value="ECO:0007669"/>
    <property type="project" value="UniProtKB-KW"/>
</dbReference>
<evidence type="ECO:0000256" key="7">
    <source>
        <dbReference type="ARBA" id="ARBA00022741"/>
    </source>
</evidence>
<dbReference type="FunFam" id="3.40.50.620:FF:000039">
    <property type="entry name" value="Probable nicotinate-nucleotide adenylyltransferase"/>
    <property type="match status" value="1"/>
</dbReference>
<gene>
    <name evidence="11" type="primary">nadD</name>
    <name evidence="13" type="ORF">IAB00_03790</name>
</gene>
<reference evidence="13" key="2">
    <citation type="journal article" date="2021" name="PeerJ">
        <title>Extensive microbial diversity within the chicken gut microbiome revealed by metagenomics and culture.</title>
        <authorList>
            <person name="Gilroy R."/>
            <person name="Ravi A."/>
            <person name="Getino M."/>
            <person name="Pursley I."/>
            <person name="Horton D.L."/>
            <person name="Alikhan N.F."/>
            <person name="Baker D."/>
            <person name="Gharbi K."/>
            <person name="Hall N."/>
            <person name="Watson M."/>
            <person name="Adriaenssens E.M."/>
            <person name="Foster-Nyarko E."/>
            <person name="Jarju S."/>
            <person name="Secka A."/>
            <person name="Antonio M."/>
            <person name="Oren A."/>
            <person name="Chaudhuri R.R."/>
            <person name="La Ragione R."/>
            <person name="Hildebrand F."/>
            <person name="Pallen M.J."/>
        </authorList>
    </citation>
    <scope>NUCLEOTIDE SEQUENCE</scope>
    <source>
        <strain evidence="13">2830</strain>
    </source>
</reference>
<accession>A0A9D1HM01</accession>
<protein>
    <recommendedName>
        <fullName evidence="11">Probable nicotinate-nucleotide adenylyltransferase</fullName>
        <ecNumber evidence="11">2.7.7.18</ecNumber>
    </recommendedName>
    <alternativeName>
        <fullName evidence="11">Deamido-NAD(+) diphosphorylase</fullName>
    </alternativeName>
    <alternativeName>
        <fullName evidence="11">Deamido-NAD(+) pyrophosphorylase</fullName>
    </alternativeName>
    <alternativeName>
        <fullName evidence="11">Nicotinate mononucleotide adenylyltransferase</fullName>
        <shortName evidence="11">NaMN adenylyltransferase</shortName>
    </alternativeName>
</protein>
<evidence type="ECO:0000256" key="2">
    <source>
        <dbReference type="ARBA" id="ARBA00005019"/>
    </source>
</evidence>
<proteinExistence type="inferred from homology"/>
<evidence type="ECO:0000313" key="13">
    <source>
        <dbReference type="EMBL" id="HIU10353.1"/>
    </source>
</evidence>
<dbReference type="InterPro" id="IPR004821">
    <property type="entry name" value="Cyt_trans-like"/>
</dbReference>
<name>A0A9D1HM01_9FIRM</name>
<dbReference type="PANTHER" id="PTHR39321">
    <property type="entry name" value="NICOTINATE-NUCLEOTIDE ADENYLYLTRANSFERASE-RELATED"/>
    <property type="match status" value="1"/>
</dbReference>
<keyword evidence="9 11" id="KW-0520">NAD</keyword>
<comment type="catalytic activity">
    <reaction evidence="10 11">
        <text>nicotinate beta-D-ribonucleotide + ATP + H(+) = deamido-NAD(+) + diphosphate</text>
        <dbReference type="Rhea" id="RHEA:22860"/>
        <dbReference type="ChEBI" id="CHEBI:15378"/>
        <dbReference type="ChEBI" id="CHEBI:30616"/>
        <dbReference type="ChEBI" id="CHEBI:33019"/>
        <dbReference type="ChEBI" id="CHEBI:57502"/>
        <dbReference type="ChEBI" id="CHEBI:58437"/>
        <dbReference type="EC" id="2.7.7.18"/>
    </reaction>
</comment>
<keyword evidence="5 11" id="KW-0808">Transferase</keyword>
<evidence type="ECO:0000256" key="10">
    <source>
        <dbReference type="ARBA" id="ARBA00048721"/>
    </source>
</evidence>
<dbReference type="Gene3D" id="3.40.50.620">
    <property type="entry name" value="HUPs"/>
    <property type="match status" value="1"/>
</dbReference>
<evidence type="ECO:0000256" key="9">
    <source>
        <dbReference type="ARBA" id="ARBA00023027"/>
    </source>
</evidence>
<dbReference type="GO" id="GO:0009435">
    <property type="term" value="P:NAD+ biosynthetic process"/>
    <property type="evidence" value="ECO:0007669"/>
    <property type="project" value="UniProtKB-UniRule"/>
</dbReference>
<evidence type="ECO:0000256" key="5">
    <source>
        <dbReference type="ARBA" id="ARBA00022679"/>
    </source>
</evidence>
<comment type="similarity">
    <text evidence="3 11">Belongs to the NadD family.</text>
</comment>
<dbReference type="CDD" id="cd02165">
    <property type="entry name" value="NMNAT"/>
    <property type="match status" value="1"/>
</dbReference>
<dbReference type="NCBIfam" id="TIGR00125">
    <property type="entry name" value="cyt_tran_rel"/>
    <property type="match status" value="1"/>
</dbReference>
<sequence>MRQKQRIGIMGGTFDPIHFGHLVTAEAARHRFDLTKVIFVPSGHPPHKQNRPVTPGAERLMMTLLATVANAHFVVSPWEVDRPQMSYTYDTMQAFHREYGEQAELFFITGADAVLEIMQWRKIDELIDFCSFIAATRPGYRLDGAALSHKLAEKVALMEVPALAISSSDIRHRVRQGEPIKYLLPETVEMYIYKHGLYQKAE</sequence>
<dbReference type="AlphaFoldDB" id="A0A9D1HM01"/>
<dbReference type="EC" id="2.7.7.18" evidence="11"/>
<dbReference type="NCBIfam" id="NF000840">
    <property type="entry name" value="PRK00071.1-3"/>
    <property type="match status" value="1"/>
</dbReference>
<evidence type="ECO:0000256" key="11">
    <source>
        <dbReference type="HAMAP-Rule" id="MF_00244"/>
    </source>
</evidence>
<feature type="domain" description="Cytidyltransferase-like" evidence="12">
    <location>
        <begin position="9"/>
        <end position="173"/>
    </location>
</feature>
<comment type="caution">
    <text evidence="13">The sequence shown here is derived from an EMBL/GenBank/DDBJ whole genome shotgun (WGS) entry which is preliminary data.</text>
</comment>